<reference evidence="3" key="1">
    <citation type="journal article" date="2019" name="Int. J. Syst. Evol. Microbiol.">
        <title>The Global Catalogue of Microorganisms (GCM) 10K type strain sequencing project: providing services to taxonomists for standard genome sequencing and annotation.</title>
        <authorList>
            <consortium name="The Broad Institute Genomics Platform"/>
            <consortium name="The Broad Institute Genome Sequencing Center for Infectious Disease"/>
            <person name="Wu L."/>
            <person name="Ma J."/>
        </authorList>
    </citation>
    <scope>NUCLEOTIDE SEQUENCE [LARGE SCALE GENOMIC DNA]</scope>
    <source>
        <strain evidence="3">CGMCC 1.12371</strain>
    </source>
</reference>
<sequence>MFKVRSIVVLAAAVVLGQQLVACSSQVAANESERLASLWNGFHADVRLVVYDDLNANFNRRKVAYQTDMSVAGDDVKAMIHGLAPNHGNLHCNESSPVYVLEITEAGKKRRYSSDNNHCAQNANYAGYVPTQAMAQLAHALSKSQTY</sequence>
<protein>
    <recommendedName>
        <fullName evidence="4">Lipoprotein</fullName>
    </recommendedName>
</protein>
<dbReference type="Proteomes" id="UP001596501">
    <property type="component" value="Unassembled WGS sequence"/>
</dbReference>
<proteinExistence type="predicted"/>
<evidence type="ECO:0000313" key="2">
    <source>
        <dbReference type="EMBL" id="MFC7410311.1"/>
    </source>
</evidence>
<evidence type="ECO:0000256" key="1">
    <source>
        <dbReference type="SAM" id="SignalP"/>
    </source>
</evidence>
<dbReference type="EMBL" id="JBHTCA010000014">
    <property type="protein sequence ID" value="MFC7410311.1"/>
    <property type="molecule type" value="Genomic_DNA"/>
</dbReference>
<feature type="signal peptide" evidence="1">
    <location>
        <begin position="1"/>
        <end position="21"/>
    </location>
</feature>
<comment type="caution">
    <text evidence="2">The sequence shown here is derived from an EMBL/GenBank/DDBJ whole genome shotgun (WGS) entry which is preliminary data.</text>
</comment>
<keyword evidence="3" id="KW-1185">Reference proteome</keyword>
<feature type="chain" id="PRO_5046950995" description="Lipoprotein" evidence="1">
    <location>
        <begin position="22"/>
        <end position="147"/>
    </location>
</feature>
<dbReference type="RefSeq" id="WP_382225189.1">
    <property type="nucleotide sequence ID" value="NZ_JBHTCA010000014.1"/>
</dbReference>
<name>A0ABW2QMM1_9BURK</name>
<gene>
    <name evidence="2" type="ORF">ACFQPB_15710</name>
</gene>
<evidence type="ECO:0008006" key="4">
    <source>
        <dbReference type="Google" id="ProtNLM"/>
    </source>
</evidence>
<accession>A0ABW2QMM1</accession>
<evidence type="ECO:0000313" key="3">
    <source>
        <dbReference type="Proteomes" id="UP001596501"/>
    </source>
</evidence>
<organism evidence="2 3">
    <name type="scientific">Hydrogenophaga atypica</name>
    <dbReference type="NCBI Taxonomy" id="249409"/>
    <lineage>
        <taxon>Bacteria</taxon>
        <taxon>Pseudomonadati</taxon>
        <taxon>Pseudomonadota</taxon>
        <taxon>Betaproteobacteria</taxon>
        <taxon>Burkholderiales</taxon>
        <taxon>Comamonadaceae</taxon>
        <taxon>Hydrogenophaga</taxon>
    </lineage>
</organism>
<keyword evidence="1" id="KW-0732">Signal</keyword>